<name>A0AA38IWF3_9CUCU</name>
<accession>A0AA38IWF3</accession>
<comment type="caution">
    <text evidence="2">The sequence shown here is derived from an EMBL/GenBank/DDBJ whole genome shotgun (WGS) entry which is preliminary data.</text>
</comment>
<dbReference type="GO" id="GO:0061343">
    <property type="term" value="P:cell adhesion involved in heart morphogenesis"/>
    <property type="evidence" value="ECO:0007669"/>
    <property type="project" value="TreeGrafter"/>
</dbReference>
<dbReference type="InterPro" id="IPR005135">
    <property type="entry name" value="Endo/exonuclease/phosphatase"/>
</dbReference>
<dbReference type="Pfam" id="PF14529">
    <property type="entry name" value="Exo_endo_phos_2"/>
    <property type="match status" value="1"/>
</dbReference>
<dbReference type="PANTHER" id="PTHR33395:SF22">
    <property type="entry name" value="REVERSE TRANSCRIPTASE DOMAIN-CONTAINING PROTEIN"/>
    <property type="match status" value="1"/>
</dbReference>
<organism evidence="2 3">
    <name type="scientific">Zophobas morio</name>
    <dbReference type="NCBI Taxonomy" id="2755281"/>
    <lineage>
        <taxon>Eukaryota</taxon>
        <taxon>Metazoa</taxon>
        <taxon>Ecdysozoa</taxon>
        <taxon>Arthropoda</taxon>
        <taxon>Hexapoda</taxon>
        <taxon>Insecta</taxon>
        <taxon>Pterygota</taxon>
        <taxon>Neoptera</taxon>
        <taxon>Endopterygota</taxon>
        <taxon>Coleoptera</taxon>
        <taxon>Polyphaga</taxon>
        <taxon>Cucujiformia</taxon>
        <taxon>Tenebrionidae</taxon>
        <taxon>Zophobas</taxon>
    </lineage>
</organism>
<protein>
    <recommendedName>
        <fullName evidence="1">Endonuclease/exonuclease/phosphatase domain-containing protein</fullName>
    </recommendedName>
</protein>
<dbReference type="GO" id="GO:0031012">
    <property type="term" value="C:extracellular matrix"/>
    <property type="evidence" value="ECO:0007669"/>
    <property type="project" value="TreeGrafter"/>
</dbReference>
<sequence>MSSLETFADHCTDLKSIFEQFPDFHYIIAGDFNLPNLVWDGNKVINDLAGSSRELYNMLNVTYAFLNLNQVNQIPNNRNVFLDLIFTHLKRLDIFKAEDPIFDDSHHHIPYSWSVDINSPTILISQVEVFDFANGDYALLNDYLASINWDVCFQGKNLNDKVLTFYDILFAGITHFIPTKILRTGCSSYPRWFNKELIELYKTKKSAHSAFQVSGNLEDYLYFKSVRSRCKELNDSLYASYIRKVDGCILNDPTYFWKFIKSKKDCNGIPNEMFFDEISSSGGQDISNLFADFFSSVYDKGNNDDLADNFNFCPKMEVNDGGLRVTNRDVFDYISVMKSSLSPGPDGIPSFLLKKCICTITLPLCSLFESSLA</sequence>
<dbReference type="AlphaFoldDB" id="A0AA38IWF3"/>
<dbReference type="SUPFAM" id="SSF56219">
    <property type="entry name" value="DNase I-like"/>
    <property type="match status" value="1"/>
</dbReference>
<dbReference type="Proteomes" id="UP001168821">
    <property type="component" value="Unassembled WGS sequence"/>
</dbReference>
<reference evidence="2" key="1">
    <citation type="journal article" date="2023" name="G3 (Bethesda)">
        <title>Whole genome assemblies of Zophobas morio and Tenebrio molitor.</title>
        <authorList>
            <person name="Kaur S."/>
            <person name="Stinson S.A."/>
            <person name="diCenzo G.C."/>
        </authorList>
    </citation>
    <scope>NUCLEOTIDE SEQUENCE</scope>
    <source>
        <strain evidence="2">QUZm001</strain>
    </source>
</reference>
<evidence type="ECO:0000313" key="2">
    <source>
        <dbReference type="EMBL" id="KAJ3660224.1"/>
    </source>
</evidence>
<dbReference type="PANTHER" id="PTHR33395">
    <property type="entry name" value="TRANSCRIPTASE, PUTATIVE-RELATED-RELATED"/>
    <property type="match status" value="1"/>
</dbReference>
<keyword evidence="3" id="KW-1185">Reference proteome</keyword>
<evidence type="ECO:0000259" key="1">
    <source>
        <dbReference type="Pfam" id="PF14529"/>
    </source>
</evidence>
<evidence type="ECO:0000313" key="3">
    <source>
        <dbReference type="Proteomes" id="UP001168821"/>
    </source>
</evidence>
<dbReference type="GO" id="GO:0007508">
    <property type="term" value="P:larval heart development"/>
    <property type="evidence" value="ECO:0007669"/>
    <property type="project" value="TreeGrafter"/>
</dbReference>
<feature type="domain" description="Endonuclease/exonuclease/phosphatase" evidence="1">
    <location>
        <begin position="12"/>
        <end position="88"/>
    </location>
</feature>
<dbReference type="EMBL" id="JALNTZ010000002">
    <property type="protein sequence ID" value="KAJ3660224.1"/>
    <property type="molecule type" value="Genomic_DNA"/>
</dbReference>
<gene>
    <name evidence="2" type="ORF">Zmor_004686</name>
</gene>
<dbReference type="GO" id="GO:0003824">
    <property type="term" value="F:catalytic activity"/>
    <property type="evidence" value="ECO:0007669"/>
    <property type="project" value="InterPro"/>
</dbReference>
<dbReference type="InterPro" id="IPR036691">
    <property type="entry name" value="Endo/exonu/phosph_ase_sf"/>
</dbReference>
<proteinExistence type="predicted"/>